<dbReference type="GO" id="GO:0005763">
    <property type="term" value="C:mitochondrial small ribosomal subunit"/>
    <property type="evidence" value="ECO:0007669"/>
    <property type="project" value="TreeGrafter"/>
</dbReference>
<dbReference type="InterPro" id="IPR005706">
    <property type="entry name" value="Ribosomal_uS2_bac/mit/plastid"/>
</dbReference>
<dbReference type="Gene3D" id="3.40.50.10490">
    <property type="entry name" value="Glucose-6-phosphate isomerase like protein, domain 1"/>
    <property type="match status" value="1"/>
</dbReference>
<organism evidence="2">
    <name type="scientific">Vermamoeba vermiformis</name>
    <name type="common">Amoeba</name>
    <name type="synonym">Hartmannella vermiformis</name>
    <dbReference type="NCBI Taxonomy" id="5778"/>
    <lineage>
        <taxon>Eukaryota</taxon>
        <taxon>Amoebozoa</taxon>
        <taxon>Tubulinea</taxon>
        <taxon>Echinamoebida</taxon>
        <taxon>Vermamoeba</taxon>
    </lineage>
</organism>
<dbReference type="PANTHER" id="PTHR12534">
    <property type="entry name" value="30S RIBOSOMAL PROTEIN S2 PROKARYOTIC AND ORGANELLAR"/>
    <property type="match status" value="1"/>
</dbReference>
<protein>
    <submittedName>
        <fullName evidence="2">Ribosomal protein S2</fullName>
    </submittedName>
</protein>
<dbReference type="Pfam" id="PF00318">
    <property type="entry name" value="Ribosomal_S2"/>
    <property type="match status" value="1"/>
</dbReference>
<dbReference type="CDD" id="cd01425">
    <property type="entry name" value="RPS2"/>
    <property type="match status" value="1"/>
</dbReference>
<dbReference type="AlphaFoldDB" id="D4PBL0"/>
<dbReference type="PRINTS" id="PR00395">
    <property type="entry name" value="RIBOSOMALS2"/>
</dbReference>
<accession>D4PBL0</accession>
<reference evidence="2" key="1">
    <citation type="journal article" date="2010" name="Eukaryot. Cell">
        <title>Abundant 5S rRNA-like transcripts encoded by the mitochondrial genome in amoebozoa.</title>
        <authorList>
            <person name="Bullerwell C.E."/>
            <person name="Burger G."/>
            <person name="Gott J.M."/>
            <person name="Kourennaia O."/>
            <person name="Schnare M.N."/>
            <person name="Gray M.W."/>
        </authorList>
    </citation>
    <scope>NUCLEOTIDE SEQUENCE</scope>
</reference>
<keyword evidence="2" id="KW-0496">Mitochondrion</keyword>
<dbReference type="EMBL" id="GU828005">
    <property type="protein sequence ID" value="ADD62222.1"/>
    <property type="molecule type" value="Genomic_DNA"/>
</dbReference>
<keyword evidence="2" id="KW-0689">Ribosomal protein</keyword>
<dbReference type="HAMAP" id="MF_00291_B">
    <property type="entry name" value="Ribosomal_uS2_B"/>
    <property type="match status" value="1"/>
</dbReference>
<proteinExistence type="inferred from homology"/>
<dbReference type="InterPro" id="IPR023591">
    <property type="entry name" value="Ribosomal_uS2_flav_dom_sf"/>
</dbReference>
<dbReference type="RefSeq" id="YP_003540838.1">
    <property type="nucleotide sequence ID" value="NC_013986.1"/>
</dbReference>
<gene>
    <name evidence="2" type="primary">rps2</name>
</gene>
<dbReference type="SUPFAM" id="SSF52313">
    <property type="entry name" value="Ribosomal protein S2"/>
    <property type="match status" value="1"/>
</dbReference>
<geneLocation type="mitochondrion" evidence="2"/>
<dbReference type="GeneID" id="8890289"/>
<dbReference type="GO" id="GO:0006412">
    <property type="term" value="P:translation"/>
    <property type="evidence" value="ECO:0007669"/>
    <property type="project" value="InterPro"/>
</dbReference>
<name>D4PBL0_VERVE</name>
<comment type="similarity">
    <text evidence="1">Belongs to the universal ribosomal protein uS2 family.</text>
</comment>
<evidence type="ECO:0000256" key="1">
    <source>
        <dbReference type="ARBA" id="ARBA00006242"/>
    </source>
</evidence>
<dbReference type="InterPro" id="IPR001865">
    <property type="entry name" value="Ribosomal_uS2"/>
</dbReference>
<evidence type="ECO:0000313" key="2">
    <source>
        <dbReference type="EMBL" id="ADD62222.1"/>
    </source>
</evidence>
<dbReference type="PANTHER" id="PTHR12534:SF1">
    <property type="entry name" value="SMALL RIBOSOMAL SUBUNIT PROTEIN US2M"/>
    <property type="match status" value="1"/>
</dbReference>
<keyword evidence="2" id="KW-0687">Ribonucleoprotein</keyword>
<sequence length="225" mass="25575">MKIIKLKFSQLVYNSVHIGHPLSQSSNFSTWYIHGVRYSNLLISPSKMVFFWKKACLGLSYLSSKFGSVLFVNLDPALNYLLHRMNNVIQQPMILNKWRGGLLTNWKFVFLRKIPDFKKGIFINTWSQEFMQNLRGATRLPSAVFTFNVNGNLLAVKEARTVNLPIFSLSDSTSDTSNILYPLPGNDDAVSSITFCSVTVSKAILVGRLAGMSKYMRYKKIHSTF</sequence>
<dbReference type="GO" id="GO:0003735">
    <property type="term" value="F:structural constituent of ribosome"/>
    <property type="evidence" value="ECO:0007669"/>
    <property type="project" value="InterPro"/>
</dbReference>